<dbReference type="AlphaFoldDB" id="A0A166AG68"/>
<gene>
    <name evidence="1" type="ORF">SISSUDRAFT_186263</name>
</gene>
<proteinExistence type="predicted"/>
<protein>
    <submittedName>
        <fullName evidence="1">Uncharacterized protein</fullName>
    </submittedName>
</protein>
<keyword evidence="2" id="KW-1185">Reference proteome</keyword>
<evidence type="ECO:0000313" key="1">
    <source>
        <dbReference type="EMBL" id="KZT35290.1"/>
    </source>
</evidence>
<name>A0A166AG68_9AGAM</name>
<reference evidence="1 2" key="1">
    <citation type="journal article" date="2016" name="Mol. Biol. Evol.">
        <title>Comparative Genomics of Early-Diverging Mushroom-Forming Fungi Provides Insights into the Origins of Lignocellulose Decay Capabilities.</title>
        <authorList>
            <person name="Nagy L.G."/>
            <person name="Riley R."/>
            <person name="Tritt A."/>
            <person name="Adam C."/>
            <person name="Daum C."/>
            <person name="Floudas D."/>
            <person name="Sun H."/>
            <person name="Yadav J.S."/>
            <person name="Pangilinan J."/>
            <person name="Larsson K.H."/>
            <person name="Matsuura K."/>
            <person name="Barry K."/>
            <person name="Labutti K."/>
            <person name="Kuo R."/>
            <person name="Ohm R.A."/>
            <person name="Bhattacharya S.S."/>
            <person name="Shirouzu T."/>
            <person name="Yoshinaga Y."/>
            <person name="Martin F.M."/>
            <person name="Grigoriev I.V."/>
            <person name="Hibbett D.S."/>
        </authorList>
    </citation>
    <scope>NUCLEOTIDE SEQUENCE [LARGE SCALE GENOMIC DNA]</scope>
    <source>
        <strain evidence="1 2">HHB10207 ss-3</strain>
    </source>
</reference>
<accession>A0A166AG68</accession>
<evidence type="ECO:0000313" key="2">
    <source>
        <dbReference type="Proteomes" id="UP000076798"/>
    </source>
</evidence>
<organism evidence="1 2">
    <name type="scientific">Sistotremastrum suecicum HHB10207 ss-3</name>
    <dbReference type="NCBI Taxonomy" id="1314776"/>
    <lineage>
        <taxon>Eukaryota</taxon>
        <taxon>Fungi</taxon>
        <taxon>Dikarya</taxon>
        <taxon>Basidiomycota</taxon>
        <taxon>Agaricomycotina</taxon>
        <taxon>Agaricomycetes</taxon>
        <taxon>Sistotremastrales</taxon>
        <taxon>Sistotremastraceae</taxon>
        <taxon>Sistotremastrum</taxon>
    </lineage>
</organism>
<dbReference type="EMBL" id="KV428145">
    <property type="protein sequence ID" value="KZT35290.1"/>
    <property type="molecule type" value="Genomic_DNA"/>
</dbReference>
<dbReference type="Proteomes" id="UP000076798">
    <property type="component" value="Unassembled WGS sequence"/>
</dbReference>
<sequence>MVLPLSERGQTRRLPSPVAFHALLLLTIGKASHFLRNNLSPSQRFSSHTYQPDNSGAYGEIAVLVVSSTSILFNGLHLTFSGRSHDPLRSNGIPSKRAFRSVFIAKFW</sequence>